<protein>
    <submittedName>
        <fullName evidence="3">Uncharacterized protein</fullName>
    </submittedName>
</protein>
<evidence type="ECO:0000313" key="4">
    <source>
        <dbReference type="Proteomes" id="UP000196708"/>
    </source>
</evidence>
<dbReference type="EMBL" id="CP018835">
    <property type="protein sequence ID" value="ASA54414.1"/>
    <property type="molecule type" value="Genomic_DNA"/>
</dbReference>
<dbReference type="Proteomes" id="UP000196708">
    <property type="component" value="Plasmid unnamed1"/>
</dbReference>
<sequence length="62" mass="7261">MKSYLMDRMKLLSVALLFVSIMILDSIYIHNYIKIALACAYGLYLILSIYYKIKNRNQNPPT</sequence>
<dbReference type="KEGG" id="vga:BSQ33_00845"/>
<reference evidence="3 4" key="1">
    <citation type="submission" date="2016-12" db="EMBL/GenBank/DDBJ databases">
        <authorList>
            <person name="Song W.-J."/>
            <person name="Kurnit D.M."/>
        </authorList>
    </citation>
    <scope>NUCLEOTIDE SEQUENCE [LARGE SCALE GENOMIC DNA]</scope>
    <source>
        <strain evidence="3 4">ATCC 43942</strain>
        <plasmid evidence="4">Plasmid unnamed1</plasmid>
        <plasmid evidence="3">unnamed1</plasmid>
    </source>
</reference>
<evidence type="ECO:0000313" key="2">
    <source>
        <dbReference type="EMBL" id="ASA54414.1"/>
    </source>
</evidence>
<dbReference type="KEGG" id="vga:BSQ33_21510"/>
<dbReference type="Proteomes" id="UP000196708">
    <property type="component" value="Chromosome 1"/>
</dbReference>
<gene>
    <name evidence="2" type="ORF">BSQ33_00845</name>
    <name evidence="3" type="ORF">BSQ33_21510</name>
</gene>
<organism evidence="3 4">
    <name type="scientific">Vibrio gazogenes</name>
    <dbReference type="NCBI Taxonomy" id="687"/>
    <lineage>
        <taxon>Bacteria</taxon>
        <taxon>Pseudomonadati</taxon>
        <taxon>Pseudomonadota</taxon>
        <taxon>Gammaproteobacteria</taxon>
        <taxon>Vibrionales</taxon>
        <taxon>Vibrionaceae</taxon>
        <taxon>Vibrio</taxon>
    </lineage>
</organism>
<dbReference type="EMBL" id="CP018837">
    <property type="protein sequence ID" value="ASA58360.1"/>
    <property type="molecule type" value="Genomic_DNA"/>
</dbReference>
<geneLocation type="plasmid" evidence="3">
    <name>unnamed1</name>
</geneLocation>
<keyword evidence="1" id="KW-0472">Membrane</keyword>
<accession>A0A1Z2SMF5</accession>
<dbReference type="AlphaFoldDB" id="A0A1Z2SMF5"/>
<name>A0A1Z2SMF5_VIBGA</name>
<keyword evidence="1" id="KW-1133">Transmembrane helix</keyword>
<feature type="transmembrane region" description="Helical" evidence="1">
    <location>
        <begin position="35"/>
        <end position="53"/>
    </location>
</feature>
<evidence type="ECO:0000313" key="3">
    <source>
        <dbReference type="EMBL" id="ASA58360.1"/>
    </source>
</evidence>
<evidence type="ECO:0000256" key="1">
    <source>
        <dbReference type="SAM" id="Phobius"/>
    </source>
</evidence>
<keyword evidence="1" id="KW-0812">Transmembrane</keyword>
<proteinExistence type="predicted"/>
<keyword evidence="3" id="KW-0614">Plasmid</keyword>
<feature type="transmembrane region" description="Helical" evidence="1">
    <location>
        <begin position="12"/>
        <end position="29"/>
    </location>
</feature>